<organism evidence="2 3">
    <name type="scientific">Homarus americanus</name>
    <name type="common">American lobster</name>
    <dbReference type="NCBI Taxonomy" id="6706"/>
    <lineage>
        <taxon>Eukaryota</taxon>
        <taxon>Metazoa</taxon>
        <taxon>Ecdysozoa</taxon>
        <taxon>Arthropoda</taxon>
        <taxon>Crustacea</taxon>
        <taxon>Multicrustacea</taxon>
        <taxon>Malacostraca</taxon>
        <taxon>Eumalacostraca</taxon>
        <taxon>Eucarida</taxon>
        <taxon>Decapoda</taxon>
        <taxon>Pleocyemata</taxon>
        <taxon>Astacidea</taxon>
        <taxon>Nephropoidea</taxon>
        <taxon>Nephropidae</taxon>
        <taxon>Homarus</taxon>
    </lineage>
</organism>
<gene>
    <name evidence="2" type="primary">Grid2-L31</name>
    <name evidence="2" type="ORF">Hamer_G011580</name>
</gene>
<sequence>LQQVENGGHALIEAESYLQYVATLKGAVNTYILKVNYRASHIAWYFPKHTPWTYKFNHYISVFIESGLCRYWWKEAQTNFKRNMKFREVGVNVGNRGSRPLSLADYQGAVIVYGVCMGVAVMVGLLEGFCCVMSKSWVRRRHKTKA</sequence>
<protein>
    <submittedName>
        <fullName evidence="2">Putative glutamate receptor ionotropic, delta-2-like 31</fullName>
    </submittedName>
</protein>
<proteinExistence type="predicted"/>
<dbReference type="SUPFAM" id="SSF53850">
    <property type="entry name" value="Periplasmic binding protein-like II"/>
    <property type="match status" value="1"/>
</dbReference>
<evidence type="ECO:0000313" key="3">
    <source>
        <dbReference type="Proteomes" id="UP000747542"/>
    </source>
</evidence>
<keyword evidence="1" id="KW-1133">Transmembrane helix</keyword>
<keyword evidence="3" id="KW-1185">Reference proteome</keyword>
<keyword evidence="2" id="KW-0675">Receptor</keyword>
<dbReference type="AlphaFoldDB" id="A0A8J5MZ84"/>
<comment type="caution">
    <text evidence="2">The sequence shown here is derived from an EMBL/GenBank/DDBJ whole genome shotgun (WGS) entry which is preliminary data.</text>
</comment>
<dbReference type="Proteomes" id="UP000747542">
    <property type="component" value="Unassembled WGS sequence"/>
</dbReference>
<evidence type="ECO:0000256" key="1">
    <source>
        <dbReference type="SAM" id="Phobius"/>
    </source>
</evidence>
<reference evidence="2" key="1">
    <citation type="journal article" date="2021" name="Sci. Adv.">
        <title>The American lobster genome reveals insights on longevity, neural, and immune adaptations.</title>
        <authorList>
            <person name="Polinski J.M."/>
            <person name="Zimin A.V."/>
            <person name="Clark K.F."/>
            <person name="Kohn A.B."/>
            <person name="Sadowski N."/>
            <person name="Timp W."/>
            <person name="Ptitsyn A."/>
            <person name="Khanna P."/>
            <person name="Romanova D.Y."/>
            <person name="Williams P."/>
            <person name="Greenwood S.J."/>
            <person name="Moroz L.L."/>
            <person name="Walt D.R."/>
            <person name="Bodnar A.G."/>
        </authorList>
    </citation>
    <scope>NUCLEOTIDE SEQUENCE</scope>
    <source>
        <strain evidence="2">GMGI-L3</strain>
    </source>
</reference>
<feature type="non-terminal residue" evidence="2">
    <location>
        <position position="146"/>
    </location>
</feature>
<keyword evidence="1" id="KW-0812">Transmembrane</keyword>
<feature type="transmembrane region" description="Helical" evidence="1">
    <location>
        <begin position="110"/>
        <end position="133"/>
    </location>
</feature>
<dbReference type="EMBL" id="JAHLQT010018664">
    <property type="protein sequence ID" value="KAG7168904.1"/>
    <property type="molecule type" value="Genomic_DNA"/>
</dbReference>
<name>A0A8J5MZ84_HOMAM</name>
<accession>A0A8J5MZ84</accession>
<evidence type="ECO:0000313" key="2">
    <source>
        <dbReference type="EMBL" id="KAG7168904.1"/>
    </source>
</evidence>
<keyword evidence="1" id="KW-0472">Membrane</keyword>